<dbReference type="PROSITE" id="PS50404">
    <property type="entry name" value="GST_NTER"/>
    <property type="match status" value="1"/>
</dbReference>
<dbReference type="InterPro" id="IPR010987">
    <property type="entry name" value="Glutathione-S-Trfase_C-like"/>
</dbReference>
<organism evidence="4 5">
    <name type="scientific">Pseudomonas fluorescens</name>
    <dbReference type="NCBI Taxonomy" id="294"/>
    <lineage>
        <taxon>Bacteria</taxon>
        <taxon>Pseudomonadati</taxon>
        <taxon>Pseudomonadota</taxon>
        <taxon>Gammaproteobacteria</taxon>
        <taxon>Pseudomonadales</taxon>
        <taxon>Pseudomonadaceae</taxon>
        <taxon>Pseudomonas</taxon>
    </lineage>
</organism>
<dbReference type="Gene3D" id="1.20.1050.10">
    <property type="match status" value="1"/>
</dbReference>
<dbReference type="SFLD" id="SFLDS00019">
    <property type="entry name" value="Glutathione_Transferase_(cytos"/>
    <property type="match status" value="1"/>
</dbReference>
<dbReference type="Proteomes" id="UP000379480">
    <property type="component" value="Unassembled WGS sequence"/>
</dbReference>
<dbReference type="SUPFAM" id="SSF47616">
    <property type="entry name" value="GST C-terminal domain-like"/>
    <property type="match status" value="1"/>
</dbReference>
<comment type="similarity">
    <text evidence="1">Belongs to the GST superfamily.</text>
</comment>
<dbReference type="PANTHER" id="PTHR43968:SF6">
    <property type="entry name" value="GLUTATHIONE S-TRANSFERASE OMEGA"/>
    <property type="match status" value="1"/>
</dbReference>
<dbReference type="Pfam" id="PF00043">
    <property type="entry name" value="GST_C"/>
    <property type="match status" value="1"/>
</dbReference>
<dbReference type="CDD" id="cd00299">
    <property type="entry name" value="GST_C_family"/>
    <property type="match status" value="1"/>
</dbReference>
<evidence type="ECO:0000256" key="1">
    <source>
        <dbReference type="RuleBase" id="RU003494"/>
    </source>
</evidence>
<accession>A0A5E7CSY4</accession>
<sequence>MSLTLYGFDGSTYVRAVKMLLEEKGAEYQQVQVNVLKGEPHQPEHLLRHPFAKVPVIEHDGFRVIETAAITEYLNEVLPGPSLLPDNARDRARARMAMGIYDAYGYGALVAVFGYHLFPDFIGGQDDNARREGIKKARQVLQELMKLKGNDPFIAGQTPSLADFYLAPGCAYLAFTPDAAEVFNVDGFSAWWERVQALPSFKATAP</sequence>
<dbReference type="InterPro" id="IPR036282">
    <property type="entry name" value="Glutathione-S-Trfase_C_sf"/>
</dbReference>
<dbReference type="RefSeq" id="WP_150804584.1">
    <property type="nucleotide sequence ID" value="NZ_CABVHY010000014.1"/>
</dbReference>
<dbReference type="PROSITE" id="PS50405">
    <property type="entry name" value="GST_CTER"/>
    <property type="match status" value="1"/>
</dbReference>
<dbReference type="SFLD" id="SFLDG00358">
    <property type="entry name" value="Main_(cytGST)"/>
    <property type="match status" value="1"/>
</dbReference>
<feature type="domain" description="GST C-terminal" evidence="3">
    <location>
        <begin position="87"/>
        <end position="206"/>
    </location>
</feature>
<dbReference type="SUPFAM" id="SSF52833">
    <property type="entry name" value="Thioredoxin-like"/>
    <property type="match status" value="1"/>
</dbReference>
<dbReference type="OrthoDB" id="9797500at2"/>
<evidence type="ECO:0000259" key="3">
    <source>
        <dbReference type="PROSITE" id="PS50405"/>
    </source>
</evidence>
<dbReference type="AlphaFoldDB" id="A0A5E7CSY4"/>
<feature type="domain" description="GST N-terminal" evidence="2">
    <location>
        <begin position="1"/>
        <end position="82"/>
    </location>
</feature>
<evidence type="ECO:0008006" key="6">
    <source>
        <dbReference type="Google" id="ProtNLM"/>
    </source>
</evidence>
<evidence type="ECO:0000259" key="2">
    <source>
        <dbReference type="PROSITE" id="PS50404"/>
    </source>
</evidence>
<dbReference type="Pfam" id="PF02798">
    <property type="entry name" value="GST_N"/>
    <property type="match status" value="1"/>
</dbReference>
<dbReference type="PANTHER" id="PTHR43968">
    <property type="match status" value="1"/>
</dbReference>
<dbReference type="EMBL" id="CABVHY010000014">
    <property type="protein sequence ID" value="VVO08117.1"/>
    <property type="molecule type" value="Genomic_DNA"/>
</dbReference>
<evidence type="ECO:0000313" key="5">
    <source>
        <dbReference type="Proteomes" id="UP000379480"/>
    </source>
</evidence>
<dbReference type="InterPro" id="IPR004046">
    <property type="entry name" value="GST_C"/>
</dbReference>
<dbReference type="GO" id="GO:0005737">
    <property type="term" value="C:cytoplasm"/>
    <property type="evidence" value="ECO:0007669"/>
    <property type="project" value="TreeGrafter"/>
</dbReference>
<dbReference type="InterPro" id="IPR036249">
    <property type="entry name" value="Thioredoxin-like_sf"/>
</dbReference>
<protein>
    <recommendedName>
        <fullName evidence="6">Glutathione S-transferase</fullName>
    </recommendedName>
</protein>
<gene>
    <name evidence="4" type="ORF">PS723_03194</name>
</gene>
<evidence type="ECO:0000313" key="4">
    <source>
        <dbReference type="EMBL" id="VVO08117.1"/>
    </source>
</evidence>
<proteinExistence type="inferred from homology"/>
<name>A0A5E7CSY4_PSEFL</name>
<reference evidence="4 5" key="1">
    <citation type="submission" date="2019-09" db="EMBL/GenBank/DDBJ databases">
        <authorList>
            <person name="Chandra G."/>
            <person name="Truman W A."/>
        </authorList>
    </citation>
    <scope>NUCLEOTIDE SEQUENCE [LARGE SCALE GENOMIC DNA]</scope>
    <source>
        <strain evidence="4">PS723</strain>
    </source>
</reference>
<dbReference type="Gene3D" id="3.40.30.10">
    <property type="entry name" value="Glutaredoxin"/>
    <property type="match status" value="1"/>
</dbReference>
<dbReference type="InterPro" id="IPR004045">
    <property type="entry name" value="Glutathione_S-Trfase_N"/>
</dbReference>
<dbReference type="InterPro" id="IPR050983">
    <property type="entry name" value="GST_Omega/HSP26"/>
</dbReference>
<dbReference type="InterPro" id="IPR040079">
    <property type="entry name" value="Glutathione_S-Trfase"/>
</dbReference>